<protein>
    <submittedName>
        <fullName evidence="2">Uncharacterized protein</fullName>
    </submittedName>
</protein>
<keyword evidence="1" id="KW-0812">Transmembrane</keyword>
<sequence length="150" mass="16522">MNDFFAPDVWPLILAAIIWWLLSLAPVVYSSYVVVRKNPALPRRLLFIGVVAGLSYGLLVLFLLLVSLPLSAFGVYIAPQLEAAGQLPLAGRWLVTVWRAISDWGWFVVPVVLAISSFKLVRHLAPRWHHVVAGLGPNSSFKPTPLRGSA</sequence>
<feature type="transmembrane region" description="Helical" evidence="1">
    <location>
        <begin position="12"/>
        <end position="33"/>
    </location>
</feature>
<name>Q99IZ8_9BACT</name>
<feature type="transmembrane region" description="Helical" evidence="1">
    <location>
        <begin position="104"/>
        <end position="121"/>
    </location>
</feature>
<dbReference type="EMBL" id="AF265263">
    <property type="protein sequence ID" value="AAK01324.1"/>
    <property type="molecule type" value="Genomic_DNA"/>
</dbReference>
<reference evidence="2" key="1">
    <citation type="journal article" date="2001" name="Appl. Environ. Microbiol.">
        <title>Gene cassette PCR: sequence-independent recovery of entire genes from environmental DNA.</title>
        <authorList>
            <person name="Stokes H.W."/>
            <person name="Holmes A.J."/>
            <person name="Nield B.S."/>
            <person name="Holley M.P."/>
            <person name="Nevalainen K.M."/>
            <person name="Mabbutt B.C."/>
            <person name="Gillings M.R."/>
        </authorList>
    </citation>
    <scope>NUCLEOTIDE SEQUENCE</scope>
</reference>
<feature type="transmembrane region" description="Helical" evidence="1">
    <location>
        <begin position="45"/>
        <end position="66"/>
    </location>
</feature>
<organism evidence="2">
    <name type="scientific">uncultured bacterium HB1-14</name>
    <dbReference type="NCBI Taxonomy" id="138991"/>
    <lineage>
        <taxon>Bacteria</taxon>
        <taxon>environmental samples</taxon>
    </lineage>
</organism>
<dbReference type="AlphaFoldDB" id="Q99IZ8"/>
<proteinExistence type="predicted"/>
<keyword evidence="1" id="KW-0472">Membrane</keyword>
<keyword evidence="1" id="KW-1133">Transmembrane helix</keyword>
<evidence type="ECO:0000313" key="2">
    <source>
        <dbReference type="EMBL" id="AAK01324.1"/>
    </source>
</evidence>
<accession>Q99IZ8</accession>
<evidence type="ECO:0000256" key="1">
    <source>
        <dbReference type="SAM" id="Phobius"/>
    </source>
</evidence>